<dbReference type="SMART" id="SM01417">
    <property type="entry name" value="Solute_trans_a"/>
    <property type="match status" value="1"/>
</dbReference>
<reference evidence="7" key="1">
    <citation type="submission" date="2021-01" db="EMBL/GenBank/DDBJ databases">
        <authorList>
            <person name="Corre E."/>
            <person name="Pelletier E."/>
            <person name="Niang G."/>
            <person name="Scheremetjew M."/>
            <person name="Finn R."/>
            <person name="Kale V."/>
            <person name="Holt S."/>
            <person name="Cochrane G."/>
            <person name="Meng A."/>
            <person name="Brown T."/>
            <person name="Cohen L."/>
        </authorList>
    </citation>
    <scope>NUCLEOTIDE SEQUENCE</scope>
    <source>
        <strain evidence="7">CCAP 1951/1</strain>
    </source>
</reference>
<dbReference type="InterPro" id="IPR005178">
    <property type="entry name" value="Ostalpha/TMEM184C"/>
</dbReference>
<feature type="compositionally biased region" description="Low complexity" evidence="5">
    <location>
        <begin position="16"/>
        <end position="28"/>
    </location>
</feature>
<dbReference type="AlphaFoldDB" id="A0A7S1LPG2"/>
<accession>A0A7S1LPG2</accession>
<keyword evidence="2 6" id="KW-0812">Transmembrane</keyword>
<feature type="region of interest" description="Disordered" evidence="5">
    <location>
        <begin position="439"/>
        <end position="490"/>
    </location>
</feature>
<feature type="compositionally biased region" description="Low complexity" evidence="5">
    <location>
        <begin position="36"/>
        <end position="50"/>
    </location>
</feature>
<evidence type="ECO:0000256" key="3">
    <source>
        <dbReference type="ARBA" id="ARBA00022989"/>
    </source>
</evidence>
<feature type="transmembrane region" description="Helical" evidence="6">
    <location>
        <begin position="140"/>
        <end position="163"/>
    </location>
</feature>
<evidence type="ECO:0000256" key="4">
    <source>
        <dbReference type="ARBA" id="ARBA00023136"/>
    </source>
</evidence>
<evidence type="ECO:0000313" key="7">
    <source>
        <dbReference type="EMBL" id="CAD9109845.1"/>
    </source>
</evidence>
<protein>
    <submittedName>
        <fullName evidence="7">Uncharacterized protein</fullName>
    </submittedName>
</protein>
<dbReference type="Pfam" id="PF03619">
    <property type="entry name" value="Solute_trans_a"/>
    <property type="match status" value="1"/>
</dbReference>
<feature type="transmembrane region" description="Helical" evidence="6">
    <location>
        <begin position="106"/>
        <end position="128"/>
    </location>
</feature>
<evidence type="ECO:0000256" key="6">
    <source>
        <dbReference type="SAM" id="Phobius"/>
    </source>
</evidence>
<feature type="compositionally biased region" description="Basic and acidic residues" evidence="5">
    <location>
        <begin position="460"/>
        <end position="470"/>
    </location>
</feature>
<feature type="transmembrane region" description="Helical" evidence="6">
    <location>
        <begin position="175"/>
        <end position="196"/>
    </location>
</feature>
<feature type="transmembrane region" description="Helical" evidence="6">
    <location>
        <begin position="265"/>
        <end position="284"/>
    </location>
</feature>
<evidence type="ECO:0000256" key="5">
    <source>
        <dbReference type="SAM" id="MobiDB-lite"/>
    </source>
</evidence>
<comment type="subcellular location">
    <subcellularLocation>
        <location evidence="1">Membrane</location>
        <topology evidence="1">Multi-pass membrane protein</topology>
    </subcellularLocation>
</comment>
<keyword evidence="4 6" id="KW-0472">Membrane</keyword>
<feature type="transmembrane region" description="Helical" evidence="6">
    <location>
        <begin position="334"/>
        <end position="357"/>
    </location>
</feature>
<dbReference type="GO" id="GO:0016020">
    <property type="term" value="C:membrane"/>
    <property type="evidence" value="ECO:0007669"/>
    <property type="project" value="UniProtKB-SubCell"/>
</dbReference>
<feature type="transmembrane region" description="Helical" evidence="6">
    <location>
        <begin position="377"/>
        <end position="398"/>
    </location>
</feature>
<feature type="region of interest" description="Disordered" evidence="5">
    <location>
        <begin position="1"/>
        <end position="65"/>
    </location>
</feature>
<evidence type="ECO:0000256" key="2">
    <source>
        <dbReference type="ARBA" id="ARBA00022692"/>
    </source>
</evidence>
<evidence type="ECO:0000256" key="1">
    <source>
        <dbReference type="ARBA" id="ARBA00004141"/>
    </source>
</evidence>
<feature type="compositionally biased region" description="Basic and acidic residues" evidence="5">
    <location>
        <begin position="54"/>
        <end position="65"/>
    </location>
</feature>
<name>A0A7S1LPG2_NEODS</name>
<gene>
    <name evidence="7" type="ORF">NDES1114_LOCUS11621</name>
</gene>
<feature type="transmembrane region" description="Helical" evidence="6">
    <location>
        <begin position="299"/>
        <end position="322"/>
    </location>
</feature>
<sequence length="490" mass="54010">MADQAPAQDPAPPMPAQEEPAQPATEAAAPPPQKPAAPAQDQPAEQPAQPTASEKSHLVEEGGDRQEAAVVVPTYGSDADAINADDTPTSPGGDKHAQLVDKLGHVFLYVSIPISVIAGGLAIGLYTTHEVEAVTVSHTIAGMCAFTSLVLTSIQIFMHLSVYTSPSQQRYIIRIILMCPIYAIDSFVGLMAYRYATVVNLIRDSYESYVIYMFFRLLMDYLGGEEATLKAWAETKPDMPHLFPLCCLPHVKLNRQTLNIWKFCLLQYMIINPIVTLVSIPLIFTDRYDEGDLNPGSAYAWFTALEFVSVTFAFTSLVYFFFASKHLLMDHNPLPKFAAIKTVVFLSFWQTVLLAGLNHFKVIPHSKNWTSSQVATGLGNFILCVEMYLITIAHRWIFTDKPYHPESGRSFLTWAAVKHAFAVTDVITDTTQTAQLLASPLTGGSASREGNFDETASSVRMEDSREHSPKAEPSTTAVVDDDADRRALRE</sequence>
<proteinExistence type="predicted"/>
<dbReference type="EMBL" id="HBGF01017646">
    <property type="protein sequence ID" value="CAD9109845.1"/>
    <property type="molecule type" value="Transcribed_RNA"/>
</dbReference>
<keyword evidence="3 6" id="KW-1133">Transmembrane helix</keyword>
<organism evidence="7">
    <name type="scientific">Neobodo designis</name>
    <name type="common">Flagellated protozoan</name>
    <name type="synonym">Bodo designis</name>
    <dbReference type="NCBI Taxonomy" id="312471"/>
    <lineage>
        <taxon>Eukaryota</taxon>
        <taxon>Discoba</taxon>
        <taxon>Euglenozoa</taxon>
        <taxon>Kinetoplastea</taxon>
        <taxon>Metakinetoplastina</taxon>
        <taxon>Neobodonida</taxon>
        <taxon>Neobodo</taxon>
    </lineage>
</organism>
<dbReference type="PANTHER" id="PTHR23423">
    <property type="entry name" value="ORGANIC SOLUTE TRANSPORTER-RELATED"/>
    <property type="match status" value="1"/>
</dbReference>